<dbReference type="InterPro" id="IPR036390">
    <property type="entry name" value="WH_DNA-bd_sf"/>
</dbReference>
<gene>
    <name evidence="3" type="ORF">GCM10010919_20160</name>
</gene>
<dbReference type="Gene3D" id="3.40.50.2300">
    <property type="match status" value="1"/>
</dbReference>
<dbReference type="PRINTS" id="PR00778">
    <property type="entry name" value="HTHARSR"/>
</dbReference>
<dbReference type="Proteomes" id="UP000659697">
    <property type="component" value="Unassembled WGS sequence"/>
</dbReference>
<dbReference type="CDD" id="cd16345">
    <property type="entry name" value="LMWP_ArsC"/>
    <property type="match status" value="1"/>
</dbReference>
<organism evidence="3 4">
    <name type="scientific">Alishewanella longhuensis</name>
    <dbReference type="NCBI Taxonomy" id="1091037"/>
    <lineage>
        <taxon>Bacteria</taxon>
        <taxon>Pseudomonadati</taxon>
        <taxon>Pseudomonadota</taxon>
        <taxon>Gammaproteobacteria</taxon>
        <taxon>Alteromonadales</taxon>
        <taxon>Alteromonadaceae</taxon>
        <taxon>Alishewanella</taxon>
    </lineage>
</organism>
<keyword evidence="4" id="KW-1185">Reference proteome</keyword>
<dbReference type="InterPro" id="IPR036388">
    <property type="entry name" value="WH-like_DNA-bd_sf"/>
</dbReference>
<evidence type="ECO:0000259" key="2">
    <source>
        <dbReference type="PROSITE" id="PS50987"/>
    </source>
</evidence>
<feature type="domain" description="HTH arsR-type" evidence="2">
    <location>
        <begin position="139"/>
        <end position="233"/>
    </location>
</feature>
<dbReference type="SMART" id="SM00226">
    <property type="entry name" value="LMWPc"/>
    <property type="match status" value="1"/>
</dbReference>
<dbReference type="InterPro" id="IPR036196">
    <property type="entry name" value="Ptyr_pPase_sf"/>
</dbReference>
<dbReference type="Pfam" id="PF01451">
    <property type="entry name" value="LMWPc"/>
    <property type="match status" value="1"/>
</dbReference>
<evidence type="ECO:0000313" key="4">
    <source>
        <dbReference type="Proteomes" id="UP000659697"/>
    </source>
</evidence>
<dbReference type="PANTHER" id="PTHR43428:SF1">
    <property type="entry name" value="ARSENATE REDUCTASE"/>
    <property type="match status" value="1"/>
</dbReference>
<dbReference type="SUPFAM" id="SSF46785">
    <property type="entry name" value="Winged helix' DNA-binding domain"/>
    <property type="match status" value="1"/>
</dbReference>
<evidence type="ECO:0000256" key="1">
    <source>
        <dbReference type="ARBA" id="ARBA00022849"/>
    </source>
</evidence>
<protein>
    <recommendedName>
        <fullName evidence="2">HTH arsR-type domain-containing protein</fullName>
    </recommendedName>
</protein>
<keyword evidence="1" id="KW-0059">Arsenical resistance</keyword>
<dbReference type="Gene3D" id="1.10.10.10">
    <property type="entry name" value="Winged helix-like DNA-binding domain superfamily/Winged helix DNA-binding domain"/>
    <property type="match status" value="1"/>
</dbReference>
<dbReference type="NCBIfam" id="NF007528">
    <property type="entry name" value="PRK10141.1"/>
    <property type="match status" value="1"/>
</dbReference>
<dbReference type="CDD" id="cd00090">
    <property type="entry name" value="HTH_ARSR"/>
    <property type="match status" value="1"/>
</dbReference>
<name>A0ABQ3KZG7_9ALTE</name>
<dbReference type="EMBL" id="BNAO01000004">
    <property type="protein sequence ID" value="GHG69892.1"/>
    <property type="molecule type" value="Genomic_DNA"/>
</dbReference>
<dbReference type="InterPro" id="IPR023485">
    <property type="entry name" value="Ptyr_pPase"/>
</dbReference>
<sequence length="259" mass="28897">MSIVSLTKLLFICTENSARSLMAEAITRHKYADRFEVYSAGSAPTEADSRALATLALHHISTDGLYSKPLTAHSGINFDYAIVLCNKTAAECANDISAKHLLAWDFTDPKRDGSSKAFETTLHELAERLSMFVLLHDRQHKAAPLKPLSFFKLLADETRLNALLLIMAEQELCVCELTAALEETQPKISRHLAMLRKAGVLLDRRQGQWVYYRLNPNLANWARVCLEQSKTAQQAELAPLLANLAAMGDRPERDRQCCA</sequence>
<evidence type="ECO:0000313" key="3">
    <source>
        <dbReference type="EMBL" id="GHG69892.1"/>
    </source>
</evidence>
<proteinExistence type="predicted"/>
<dbReference type="NCBIfam" id="NF033788">
    <property type="entry name" value="HTH_metalloreg"/>
    <property type="match status" value="1"/>
</dbReference>
<dbReference type="SMART" id="SM00418">
    <property type="entry name" value="HTH_ARSR"/>
    <property type="match status" value="1"/>
</dbReference>
<dbReference type="InterPro" id="IPR011991">
    <property type="entry name" value="ArsR-like_HTH"/>
</dbReference>
<dbReference type="InterPro" id="IPR001845">
    <property type="entry name" value="HTH_ArsR_DNA-bd_dom"/>
</dbReference>
<reference evidence="4" key="1">
    <citation type="journal article" date="2019" name="Int. J. Syst. Evol. Microbiol.">
        <title>The Global Catalogue of Microorganisms (GCM) 10K type strain sequencing project: providing services to taxonomists for standard genome sequencing and annotation.</title>
        <authorList>
            <consortium name="The Broad Institute Genomics Platform"/>
            <consortium name="The Broad Institute Genome Sequencing Center for Infectious Disease"/>
            <person name="Wu L."/>
            <person name="Ma J."/>
        </authorList>
    </citation>
    <scope>NUCLEOTIDE SEQUENCE [LARGE SCALE GENOMIC DNA]</scope>
    <source>
        <strain evidence="4">CGMCC 1.7003</strain>
    </source>
</reference>
<comment type="caution">
    <text evidence="3">The sequence shown here is derived from an EMBL/GenBank/DDBJ whole genome shotgun (WGS) entry which is preliminary data.</text>
</comment>
<dbReference type="PROSITE" id="PS50987">
    <property type="entry name" value="HTH_ARSR_2"/>
    <property type="match status" value="1"/>
</dbReference>
<dbReference type="RefSeq" id="WP_229833514.1">
    <property type="nucleotide sequence ID" value="NZ_BNAO01000004.1"/>
</dbReference>
<dbReference type="PANTHER" id="PTHR43428">
    <property type="entry name" value="ARSENATE REDUCTASE"/>
    <property type="match status" value="1"/>
</dbReference>
<accession>A0ABQ3KZG7</accession>
<dbReference type="Pfam" id="PF01022">
    <property type="entry name" value="HTH_5"/>
    <property type="match status" value="1"/>
</dbReference>
<dbReference type="SUPFAM" id="SSF52788">
    <property type="entry name" value="Phosphotyrosine protein phosphatases I"/>
    <property type="match status" value="1"/>
</dbReference>